<name>A0ABR0TV74_AURPU</name>
<gene>
    <name evidence="8" type="ORF">QM012_000027</name>
</gene>
<organism evidence="8 9">
    <name type="scientific">Aureobasidium pullulans</name>
    <name type="common">Black yeast</name>
    <name type="synonym">Pullularia pullulans</name>
    <dbReference type="NCBI Taxonomy" id="5580"/>
    <lineage>
        <taxon>Eukaryota</taxon>
        <taxon>Fungi</taxon>
        <taxon>Dikarya</taxon>
        <taxon>Ascomycota</taxon>
        <taxon>Pezizomycotina</taxon>
        <taxon>Dothideomycetes</taxon>
        <taxon>Dothideomycetidae</taxon>
        <taxon>Dothideales</taxon>
        <taxon>Saccotheciaceae</taxon>
        <taxon>Aureobasidium</taxon>
    </lineage>
</organism>
<proteinExistence type="predicted"/>
<dbReference type="PANTHER" id="PTHR31944">
    <property type="entry name" value="HEME-RESPONSIVE ZINC FINGER TRANSCRIPTION FACTOR HAP1"/>
    <property type="match status" value="1"/>
</dbReference>
<dbReference type="EMBL" id="JASGXD010000001">
    <property type="protein sequence ID" value="KAK6008124.1"/>
    <property type="molecule type" value="Genomic_DNA"/>
</dbReference>
<evidence type="ECO:0000256" key="2">
    <source>
        <dbReference type="ARBA" id="ARBA00022833"/>
    </source>
</evidence>
<keyword evidence="9" id="KW-1185">Reference proteome</keyword>
<evidence type="ECO:0000313" key="9">
    <source>
        <dbReference type="Proteomes" id="UP001341245"/>
    </source>
</evidence>
<keyword evidence="6" id="KW-0539">Nucleus</keyword>
<evidence type="ECO:0008006" key="10">
    <source>
        <dbReference type="Google" id="ProtNLM"/>
    </source>
</evidence>
<evidence type="ECO:0000313" key="8">
    <source>
        <dbReference type="EMBL" id="KAK6008124.1"/>
    </source>
</evidence>
<keyword evidence="5" id="KW-0804">Transcription</keyword>
<keyword evidence="7" id="KW-0472">Membrane</keyword>
<keyword evidence="1" id="KW-0479">Metal-binding</keyword>
<accession>A0ABR0TV74</accession>
<feature type="transmembrane region" description="Helical" evidence="7">
    <location>
        <begin position="681"/>
        <end position="700"/>
    </location>
</feature>
<protein>
    <recommendedName>
        <fullName evidence="10">Transcription factor domain-containing protein</fullName>
    </recommendedName>
</protein>
<dbReference type="PANTHER" id="PTHR31944:SF130">
    <property type="entry name" value="ZN(II)2CYS6 TRANSCRIPTION FACTO (EUROFUNG)"/>
    <property type="match status" value="1"/>
</dbReference>
<comment type="caution">
    <text evidence="8">The sequence shown here is derived from an EMBL/GenBank/DDBJ whole genome shotgun (WGS) entry which is preliminary data.</text>
</comment>
<evidence type="ECO:0000256" key="6">
    <source>
        <dbReference type="ARBA" id="ARBA00023242"/>
    </source>
</evidence>
<sequence length="701" mass="78614">MTLDALLPPRYDADSLVTFYLDNFEHLHRIVHVPGFKKQYQDFWLPGQSRSPAVASLIISIMAVSASASPMGERFQDMASRWDTSVDQWLRQQSPKRYDLIHYQVLCLSYLAKRMNMIHKKRFWTESSNLLQTAILDGLPYDTSARCPETVYMLEMRRRIWHVIRELELQNSYEFGLPTLLHNIESNLGSPTNIEDEDLDDYCTQVSEPRSADHYTQNSYQNISACSWSLRLEISRRLSSPAIADPLTYDDVLRYTHQLTSAIAKLPTWDKSSHKGLPSVVNGFLKFQLMECILAIHRPYLQKDDAAFWLSDNICHQISREMLILNCQISDLGLQPLTCLREDLLLGSLTLTRTMLLHTPSPTSIIMSCSDSILDLMNRSLAMAAERSLRCRKSEPWCFITISASISLLKVHLGIEDWSTAKYSCAQAFLDLHKRQPISQNSTQPTPQSSMLDANGQSHAAIDPSTQFNDIPPYVAWLDGDIFDFGLDSFNFDMDANESQAGQCGYSNSSDALTFTTESIPVKGLGHCFDLADIFGGNSSQGFVNQTGNLGYGSGYTGEPGEAGIHWQVENMDKFDPQANYSTILYHQHNPVGTDKKDGPGTYAARTVFLYPGQGCSDTASPDSQLLSWYGLSCWTETEGTCDTLPYKFASFSMQATDDEDEKHGKCWVFAEMGGAAGLHIGFHAMMSILVGTIVAMWIVS</sequence>
<evidence type="ECO:0000256" key="7">
    <source>
        <dbReference type="SAM" id="Phobius"/>
    </source>
</evidence>
<reference evidence="8 9" key="1">
    <citation type="submission" date="2023-11" db="EMBL/GenBank/DDBJ databases">
        <title>Draft genome sequence and annotation of the polyextremotolerant black yeast-like fungus Aureobasidium pullulans NRRL 62042.</title>
        <authorList>
            <person name="Dielentheis-Frenken M.R.E."/>
            <person name="Wibberg D."/>
            <person name="Blank L.M."/>
            <person name="Tiso T."/>
        </authorList>
    </citation>
    <scope>NUCLEOTIDE SEQUENCE [LARGE SCALE GENOMIC DNA]</scope>
    <source>
        <strain evidence="8 9">NRRL 62042</strain>
    </source>
</reference>
<dbReference type="InterPro" id="IPR051430">
    <property type="entry name" value="Fungal_TF_Env_Response"/>
</dbReference>
<evidence type="ECO:0000256" key="4">
    <source>
        <dbReference type="ARBA" id="ARBA00023125"/>
    </source>
</evidence>
<dbReference type="Proteomes" id="UP001341245">
    <property type="component" value="Unassembled WGS sequence"/>
</dbReference>
<evidence type="ECO:0000256" key="3">
    <source>
        <dbReference type="ARBA" id="ARBA00023015"/>
    </source>
</evidence>
<dbReference type="CDD" id="cd12148">
    <property type="entry name" value="fungal_TF_MHR"/>
    <property type="match status" value="1"/>
</dbReference>
<keyword evidence="4" id="KW-0238">DNA-binding</keyword>
<keyword evidence="3" id="KW-0805">Transcription regulation</keyword>
<keyword evidence="2" id="KW-0862">Zinc</keyword>
<keyword evidence="7" id="KW-1133">Transmembrane helix</keyword>
<keyword evidence="7" id="KW-0812">Transmembrane</keyword>
<evidence type="ECO:0000256" key="5">
    <source>
        <dbReference type="ARBA" id="ARBA00023163"/>
    </source>
</evidence>
<evidence type="ECO:0000256" key="1">
    <source>
        <dbReference type="ARBA" id="ARBA00022723"/>
    </source>
</evidence>